<dbReference type="EnsemblPlants" id="OMERI07G07550.1">
    <property type="protein sequence ID" value="OMERI07G07550.1"/>
    <property type="gene ID" value="OMERI07G07550"/>
</dbReference>
<feature type="compositionally biased region" description="Polar residues" evidence="1">
    <location>
        <begin position="1"/>
        <end position="14"/>
    </location>
</feature>
<protein>
    <recommendedName>
        <fullName evidence="4">DUF834 domain-containing protein</fullName>
    </recommendedName>
</protein>
<reference evidence="2" key="1">
    <citation type="submission" date="2015-04" db="UniProtKB">
        <authorList>
            <consortium name="EnsemblPlants"/>
        </authorList>
    </citation>
    <scope>IDENTIFICATION</scope>
</reference>
<dbReference type="Proteomes" id="UP000008021">
    <property type="component" value="Chromosome 7"/>
</dbReference>
<evidence type="ECO:0000256" key="1">
    <source>
        <dbReference type="SAM" id="MobiDB-lite"/>
    </source>
</evidence>
<keyword evidence="3" id="KW-1185">Reference proteome</keyword>
<dbReference type="Gramene" id="OMERI07G07550.1">
    <property type="protein sequence ID" value="OMERI07G07550.1"/>
    <property type="gene ID" value="OMERI07G07550"/>
</dbReference>
<dbReference type="HOGENOM" id="CLU_2658692_0_0_1"/>
<feature type="region of interest" description="Disordered" evidence="1">
    <location>
        <begin position="1"/>
        <end position="59"/>
    </location>
</feature>
<feature type="compositionally biased region" description="Polar residues" evidence="1">
    <location>
        <begin position="47"/>
        <end position="56"/>
    </location>
</feature>
<accession>A0A0E0E9P6</accession>
<proteinExistence type="predicted"/>
<sequence>MAEVALTSSMTSSPEVARDPMVAGDLGHGDANRGHQKKKYDEGNSPRGDTTMNNDPGANLVLGLVGAQALSPSTRS</sequence>
<evidence type="ECO:0008006" key="4">
    <source>
        <dbReference type="Google" id="ProtNLM"/>
    </source>
</evidence>
<evidence type="ECO:0000313" key="3">
    <source>
        <dbReference type="Proteomes" id="UP000008021"/>
    </source>
</evidence>
<feature type="compositionally biased region" description="Basic and acidic residues" evidence="1">
    <location>
        <begin position="27"/>
        <end position="44"/>
    </location>
</feature>
<name>A0A0E0E9P6_9ORYZ</name>
<dbReference type="AlphaFoldDB" id="A0A0E0E9P6"/>
<evidence type="ECO:0000313" key="2">
    <source>
        <dbReference type="EnsemblPlants" id="OMERI07G07550.1"/>
    </source>
</evidence>
<organism evidence="2">
    <name type="scientific">Oryza meridionalis</name>
    <dbReference type="NCBI Taxonomy" id="40149"/>
    <lineage>
        <taxon>Eukaryota</taxon>
        <taxon>Viridiplantae</taxon>
        <taxon>Streptophyta</taxon>
        <taxon>Embryophyta</taxon>
        <taxon>Tracheophyta</taxon>
        <taxon>Spermatophyta</taxon>
        <taxon>Magnoliopsida</taxon>
        <taxon>Liliopsida</taxon>
        <taxon>Poales</taxon>
        <taxon>Poaceae</taxon>
        <taxon>BOP clade</taxon>
        <taxon>Oryzoideae</taxon>
        <taxon>Oryzeae</taxon>
        <taxon>Oryzinae</taxon>
        <taxon>Oryza</taxon>
    </lineage>
</organism>
<reference evidence="2" key="2">
    <citation type="submission" date="2018-05" db="EMBL/GenBank/DDBJ databases">
        <title>OmerRS3 (Oryza meridionalis Reference Sequence Version 3).</title>
        <authorList>
            <person name="Zhang J."/>
            <person name="Kudrna D."/>
            <person name="Lee S."/>
            <person name="Talag J."/>
            <person name="Welchert J."/>
            <person name="Wing R.A."/>
        </authorList>
    </citation>
    <scope>NUCLEOTIDE SEQUENCE [LARGE SCALE GENOMIC DNA]</scope>
    <source>
        <strain evidence="2">cv. OR44</strain>
    </source>
</reference>